<evidence type="ECO:0008006" key="3">
    <source>
        <dbReference type="Google" id="ProtNLM"/>
    </source>
</evidence>
<dbReference type="AlphaFoldDB" id="A0A9Q1FRD3"/>
<comment type="caution">
    <text evidence="1">The sequence shown here is derived from an EMBL/GenBank/DDBJ whole genome shotgun (WGS) entry which is preliminary data.</text>
</comment>
<dbReference type="Proteomes" id="UP001152622">
    <property type="component" value="Chromosome 4"/>
</dbReference>
<sequence>MVSQCPHPPHRYAHQRSLAHRIQPAGLLRVGATARLACRAVEPNHLLHERLAVNAEPPRCLKSRHPFVPAAQEFLQQCSDLNISAARWADYIWSTEWEEKTSRLRDFIPDVGFPPIGVDLPRLAWVRINRLRTGVGRFRSSMHRWGLASCAACECGAEEQTADHVILDCPIYRAPNGMHGLSVLDDDTVTWLLEVCPEI</sequence>
<keyword evidence="2" id="KW-1185">Reference proteome</keyword>
<evidence type="ECO:0000313" key="1">
    <source>
        <dbReference type="EMBL" id="KAJ8364425.1"/>
    </source>
</evidence>
<proteinExistence type="predicted"/>
<reference evidence="1" key="1">
    <citation type="journal article" date="2023" name="Science">
        <title>Genome structures resolve the early diversification of teleost fishes.</title>
        <authorList>
            <person name="Parey E."/>
            <person name="Louis A."/>
            <person name="Montfort J."/>
            <person name="Bouchez O."/>
            <person name="Roques C."/>
            <person name="Iampietro C."/>
            <person name="Lluch J."/>
            <person name="Castinel A."/>
            <person name="Donnadieu C."/>
            <person name="Desvignes T."/>
            <person name="Floi Bucao C."/>
            <person name="Jouanno E."/>
            <person name="Wen M."/>
            <person name="Mejri S."/>
            <person name="Dirks R."/>
            <person name="Jansen H."/>
            <person name="Henkel C."/>
            <person name="Chen W.J."/>
            <person name="Zahm M."/>
            <person name="Cabau C."/>
            <person name="Klopp C."/>
            <person name="Thompson A.W."/>
            <person name="Robinson-Rechavi M."/>
            <person name="Braasch I."/>
            <person name="Lecointre G."/>
            <person name="Bobe J."/>
            <person name="Postlethwait J.H."/>
            <person name="Berthelot C."/>
            <person name="Roest Crollius H."/>
            <person name="Guiguen Y."/>
        </authorList>
    </citation>
    <scope>NUCLEOTIDE SEQUENCE</scope>
    <source>
        <strain evidence="1">WJC10195</strain>
    </source>
</reference>
<gene>
    <name evidence="1" type="ORF">SKAU_G00132560</name>
</gene>
<dbReference type="OrthoDB" id="6606141at2759"/>
<protein>
    <recommendedName>
        <fullName evidence="3">Reverse transcriptase zinc-binding domain-containing protein</fullName>
    </recommendedName>
</protein>
<evidence type="ECO:0000313" key="2">
    <source>
        <dbReference type="Proteomes" id="UP001152622"/>
    </source>
</evidence>
<organism evidence="1 2">
    <name type="scientific">Synaphobranchus kaupii</name>
    <name type="common">Kaup's arrowtooth eel</name>
    <dbReference type="NCBI Taxonomy" id="118154"/>
    <lineage>
        <taxon>Eukaryota</taxon>
        <taxon>Metazoa</taxon>
        <taxon>Chordata</taxon>
        <taxon>Craniata</taxon>
        <taxon>Vertebrata</taxon>
        <taxon>Euteleostomi</taxon>
        <taxon>Actinopterygii</taxon>
        <taxon>Neopterygii</taxon>
        <taxon>Teleostei</taxon>
        <taxon>Anguilliformes</taxon>
        <taxon>Synaphobranchidae</taxon>
        <taxon>Synaphobranchus</taxon>
    </lineage>
</organism>
<accession>A0A9Q1FRD3</accession>
<name>A0A9Q1FRD3_SYNKA</name>
<dbReference type="EMBL" id="JAINUF010000004">
    <property type="protein sequence ID" value="KAJ8364425.1"/>
    <property type="molecule type" value="Genomic_DNA"/>
</dbReference>